<gene>
    <name evidence="2" type="ORF">NG665_06890</name>
</gene>
<name>A0ABY5AGZ1_9ACTO</name>
<protein>
    <submittedName>
        <fullName evidence="2">Aminoglycoside phosphotransferase family protein</fullName>
    </submittedName>
</protein>
<organism evidence="2 3">
    <name type="scientific">Arcanobacterium pinnipediorum</name>
    <dbReference type="NCBI Taxonomy" id="1503041"/>
    <lineage>
        <taxon>Bacteria</taxon>
        <taxon>Bacillati</taxon>
        <taxon>Actinomycetota</taxon>
        <taxon>Actinomycetes</taxon>
        <taxon>Actinomycetales</taxon>
        <taxon>Actinomycetaceae</taxon>
        <taxon>Arcanobacterium</taxon>
    </lineage>
</organism>
<sequence>MPSEVSSPVRHRDKSAHEARVLSVLTSAEASQMLSVALAHRGVVRSWNVHAIHHRPGAGVSVGYSVVLDEDLGAGAWKRRDTYIVATSGKIDEERLIDVEGRTLSWQDVRVHVWEHPYDPQLPALERACDQQLVQEWMGEEVDIELVSYRPTRRAVVKILPHRSEHPIFGKVVEPRQVSGVVSRMQMLERAGVPAPRLVRFDEQGLVVSSALPGMPLNKVYASVVPENLARMRTVLDSLAQTLDSLPLVSLGLPARPAWADRCEHYAQAAAIALPEHEQRATRLAHQIREILSSADMGPVQPTHGDFYEANIFIDPRSGQVSGILDVDNLGPGYRVHDWGCLLGHMSVLGGLAPKTYQHIDQLLADWTGRIACRVEPEVLGACAAGVVLSLVSGARRSRRKNWQAQALYRLGVAEQWLK</sequence>
<evidence type="ECO:0000259" key="1">
    <source>
        <dbReference type="Pfam" id="PF01636"/>
    </source>
</evidence>
<reference evidence="2" key="1">
    <citation type="submission" date="2022-06" db="EMBL/GenBank/DDBJ databases">
        <title>Complete Genome Sequence of Arcanobacterium pinnipediorum strain DSM 28752 isolated from a harbour seal.</title>
        <authorList>
            <person name="Borowiak M."/>
            <person name="Kreitlow A."/>
            <person name="Alssahen M."/>
            <person name="Malorny B."/>
            <person name="Laemmler C."/>
            <person name="Prenger-Berninghoff E."/>
            <person name="Siebert U."/>
            <person name="Ploetz M."/>
            <person name="Abdulmawjood A."/>
        </authorList>
    </citation>
    <scope>NUCLEOTIDE SEQUENCE</scope>
    <source>
        <strain evidence="2">DSM 28752</strain>
    </source>
</reference>
<dbReference type="InterPro" id="IPR011009">
    <property type="entry name" value="Kinase-like_dom_sf"/>
</dbReference>
<dbReference type="Proteomes" id="UP001056109">
    <property type="component" value="Chromosome"/>
</dbReference>
<proteinExistence type="predicted"/>
<dbReference type="Pfam" id="PF01636">
    <property type="entry name" value="APH"/>
    <property type="match status" value="1"/>
</dbReference>
<dbReference type="EMBL" id="CP099547">
    <property type="protein sequence ID" value="USR79110.1"/>
    <property type="molecule type" value="Genomic_DNA"/>
</dbReference>
<keyword evidence="3" id="KW-1185">Reference proteome</keyword>
<evidence type="ECO:0000313" key="3">
    <source>
        <dbReference type="Proteomes" id="UP001056109"/>
    </source>
</evidence>
<dbReference type="RefSeq" id="WP_252672985.1">
    <property type="nucleotide sequence ID" value="NZ_CP099547.1"/>
</dbReference>
<accession>A0ABY5AGZ1</accession>
<dbReference type="InterPro" id="IPR002575">
    <property type="entry name" value="Aminoglycoside_PTrfase"/>
</dbReference>
<evidence type="ECO:0000313" key="2">
    <source>
        <dbReference type="EMBL" id="USR79110.1"/>
    </source>
</evidence>
<feature type="domain" description="Aminoglycoside phosphotransferase" evidence="1">
    <location>
        <begin position="174"/>
        <end position="345"/>
    </location>
</feature>
<dbReference type="Gene3D" id="3.90.1200.10">
    <property type="match status" value="1"/>
</dbReference>
<dbReference type="SUPFAM" id="SSF56112">
    <property type="entry name" value="Protein kinase-like (PK-like)"/>
    <property type="match status" value="1"/>
</dbReference>